<name>A0A0D0AC54_9AGAM</name>
<evidence type="ECO:0000313" key="2">
    <source>
        <dbReference type="Proteomes" id="UP000054485"/>
    </source>
</evidence>
<protein>
    <submittedName>
        <fullName evidence="1">Uncharacterized protein</fullName>
    </submittedName>
</protein>
<reference evidence="1 2" key="1">
    <citation type="submission" date="2014-04" db="EMBL/GenBank/DDBJ databases">
        <authorList>
            <consortium name="DOE Joint Genome Institute"/>
            <person name="Kuo A."/>
            <person name="Ruytinx J."/>
            <person name="Rineau F."/>
            <person name="Colpaert J."/>
            <person name="Kohler A."/>
            <person name="Nagy L.G."/>
            <person name="Floudas D."/>
            <person name="Copeland A."/>
            <person name="Barry K.W."/>
            <person name="Cichocki N."/>
            <person name="Veneault-Fourrey C."/>
            <person name="LaButti K."/>
            <person name="Lindquist E.A."/>
            <person name="Lipzen A."/>
            <person name="Lundell T."/>
            <person name="Morin E."/>
            <person name="Murat C."/>
            <person name="Sun H."/>
            <person name="Tunlid A."/>
            <person name="Henrissat B."/>
            <person name="Grigoriev I.V."/>
            <person name="Hibbett D.S."/>
            <person name="Martin F."/>
            <person name="Nordberg H.P."/>
            <person name="Cantor M.N."/>
            <person name="Hua S.X."/>
        </authorList>
    </citation>
    <scope>NUCLEOTIDE SEQUENCE [LARGE SCALE GENOMIC DNA]</scope>
    <source>
        <strain evidence="1 2">UH-Slu-Lm8-n1</strain>
    </source>
</reference>
<dbReference type="EMBL" id="KN835598">
    <property type="protein sequence ID" value="KIK35679.1"/>
    <property type="molecule type" value="Genomic_DNA"/>
</dbReference>
<dbReference type="Proteomes" id="UP000054485">
    <property type="component" value="Unassembled WGS sequence"/>
</dbReference>
<organism evidence="1 2">
    <name type="scientific">Suillus luteus UH-Slu-Lm8-n1</name>
    <dbReference type="NCBI Taxonomy" id="930992"/>
    <lineage>
        <taxon>Eukaryota</taxon>
        <taxon>Fungi</taxon>
        <taxon>Dikarya</taxon>
        <taxon>Basidiomycota</taxon>
        <taxon>Agaricomycotina</taxon>
        <taxon>Agaricomycetes</taxon>
        <taxon>Agaricomycetidae</taxon>
        <taxon>Boletales</taxon>
        <taxon>Suillineae</taxon>
        <taxon>Suillaceae</taxon>
        <taxon>Suillus</taxon>
    </lineage>
</organism>
<keyword evidence="2" id="KW-1185">Reference proteome</keyword>
<dbReference type="InParanoid" id="A0A0D0AC54"/>
<sequence>MATSSQSSSSSQRALTLVFASTCYKYPCLRFTSRWLLKKFITQAPDADVHLSLRSETKTGYMAPAPE</sequence>
<reference evidence="2" key="2">
    <citation type="submission" date="2015-01" db="EMBL/GenBank/DDBJ databases">
        <title>Evolutionary Origins and Diversification of the Mycorrhizal Mutualists.</title>
        <authorList>
            <consortium name="DOE Joint Genome Institute"/>
            <consortium name="Mycorrhizal Genomics Consortium"/>
            <person name="Kohler A."/>
            <person name="Kuo A."/>
            <person name="Nagy L.G."/>
            <person name="Floudas D."/>
            <person name="Copeland A."/>
            <person name="Barry K.W."/>
            <person name="Cichocki N."/>
            <person name="Veneault-Fourrey C."/>
            <person name="LaButti K."/>
            <person name="Lindquist E.A."/>
            <person name="Lipzen A."/>
            <person name="Lundell T."/>
            <person name="Morin E."/>
            <person name="Murat C."/>
            <person name="Riley R."/>
            <person name="Ohm R."/>
            <person name="Sun H."/>
            <person name="Tunlid A."/>
            <person name="Henrissat B."/>
            <person name="Grigoriev I.V."/>
            <person name="Hibbett D.S."/>
            <person name="Martin F."/>
        </authorList>
    </citation>
    <scope>NUCLEOTIDE SEQUENCE [LARGE SCALE GENOMIC DNA]</scope>
    <source>
        <strain evidence="2">UH-Slu-Lm8-n1</strain>
    </source>
</reference>
<accession>A0A0D0AC54</accession>
<dbReference type="AlphaFoldDB" id="A0A0D0AC54"/>
<evidence type="ECO:0000313" key="1">
    <source>
        <dbReference type="EMBL" id="KIK35679.1"/>
    </source>
</evidence>
<dbReference type="HOGENOM" id="CLU_2814137_0_0_1"/>
<gene>
    <name evidence="1" type="ORF">CY34DRAFT_811956</name>
</gene>
<proteinExistence type="predicted"/>